<comment type="caution">
    <text evidence="2">The sequence shown here is derived from an EMBL/GenBank/DDBJ whole genome shotgun (WGS) entry which is preliminary data.</text>
</comment>
<dbReference type="EMBL" id="QYUL01000004">
    <property type="protein sequence ID" value="RJF78118.1"/>
    <property type="molecule type" value="Genomic_DNA"/>
</dbReference>
<name>A0A418VPC3_9PROT</name>
<gene>
    <name evidence="2" type="ORF">D3877_23605</name>
</gene>
<feature type="region of interest" description="Disordered" evidence="1">
    <location>
        <begin position="123"/>
        <end position="142"/>
    </location>
</feature>
<dbReference type="Proteomes" id="UP000283458">
    <property type="component" value="Unassembled WGS sequence"/>
</dbReference>
<evidence type="ECO:0000313" key="2">
    <source>
        <dbReference type="EMBL" id="RJF78118.1"/>
    </source>
</evidence>
<accession>A0A418VPC3</accession>
<evidence type="ECO:0000313" key="3">
    <source>
        <dbReference type="Proteomes" id="UP000283458"/>
    </source>
</evidence>
<dbReference type="RefSeq" id="WP_119833261.1">
    <property type="nucleotide sequence ID" value="NZ_QYUL01000004.1"/>
</dbReference>
<protein>
    <submittedName>
        <fullName evidence="2">Uncharacterized protein</fullName>
    </submittedName>
</protein>
<dbReference type="AlphaFoldDB" id="A0A418VPC3"/>
<organism evidence="2 3">
    <name type="scientific">Azospirillum cavernae</name>
    <dbReference type="NCBI Taxonomy" id="2320860"/>
    <lineage>
        <taxon>Bacteria</taxon>
        <taxon>Pseudomonadati</taxon>
        <taxon>Pseudomonadota</taxon>
        <taxon>Alphaproteobacteria</taxon>
        <taxon>Rhodospirillales</taxon>
        <taxon>Azospirillaceae</taxon>
        <taxon>Azospirillum</taxon>
    </lineage>
</organism>
<evidence type="ECO:0000256" key="1">
    <source>
        <dbReference type="SAM" id="MobiDB-lite"/>
    </source>
</evidence>
<proteinExistence type="predicted"/>
<keyword evidence="3" id="KW-1185">Reference proteome</keyword>
<reference evidence="2 3" key="1">
    <citation type="submission" date="2018-09" db="EMBL/GenBank/DDBJ databases">
        <authorList>
            <person name="Zhu H."/>
        </authorList>
    </citation>
    <scope>NUCLEOTIDE SEQUENCE [LARGE SCALE GENOMIC DNA]</scope>
    <source>
        <strain evidence="2 3">K2W22B-5</strain>
    </source>
</reference>
<sequence length="142" mass="15401">MSTAKKFLISFDPANILKGVTYASIEREARKRTYVKIENAGEYAGIQGSPAGEGFYVNPENILKADATFEDFNAARRSFKGLVENLNDLTAATEEKHKDIEADYKAQRAALIEGFKSSLLPAPVPVPVEPEAEPVPAEDAAA</sequence>